<organism evidence="2 3">
    <name type="scientific">Kibdelosporangium aridum</name>
    <dbReference type="NCBI Taxonomy" id="2030"/>
    <lineage>
        <taxon>Bacteria</taxon>
        <taxon>Bacillati</taxon>
        <taxon>Actinomycetota</taxon>
        <taxon>Actinomycetes</taxon>
        <taxon>Pseudonocardiales</taxon>
        <taxon>Pseudonocardiaceae</taxon>
        <taxon>Kibdelosporangium</taxon>
    </lineage>
</organism>
<dbReference type="EMBL" id="FWXV01000026">
    <property type="protein sequence ID" value="SMD27500.1"/>
    <property type="molecule type" value="Genomic_DNA"/>
</dbReference>
<gene>
    <name evidence="2" type="ORF">SAMN05661093_11107</name>
</gene>
<evidence type="ECO:0000256" key="1">
    <source>
        <dbReference type="SAM" id="Phobius"/>
    </source>
</evidence>
<evidence type="ECO:0000313" key="3">
    <source>
        <dbReference type="Proteomes" id="UP000192674"/>
    </source>
</evidence>
<keyword evidence="1" id="KW-0472">Membrane</keyword>
<keyword evidence="1" id="KW-1133">Transmembrane helix</keyword>
<dbReference type="Proteomes" id="UP000192674">
    <property type="component" value="Unassembled WGS sequence"/>
</dbReference>
<name>A0A1W2FZZ8_KIBAR</name>
<feature type="transmembrane region" description="Helical" evidence="1">
    <location>
        <begin position="83"/>
        <end position="102"/>
    </location>
</feature>
<reference evidence="2 3" key="1">
    <citation type="submission" date="2017-04" db="EMBL/GenBank/DDBJ databases">
        <authorList>
            <person name="Afonso C.L."/>
            <person name="Miller P.J."/>
            <person name="Scott M.A."/>
            <person name="Spackman E."/>
            <person name="Goraichik I."/>
            <person name="Dimitrov K.M."/>
            <person name="Suarez D.L."/>
            <person name="Swayne D.E."/>
        </authorList>
    </citation>
    <scope>NUCLEOTIDE SEQUENCE [LARGE SCALE GENOMIC DNA]</scope>
    <source>
        <strain evidence="2 3">DSM 43828</strain>
    </source>
</reference>
<keyword evidence="3" id="KW-1185">Reference proteome</keyword>
<evidence type="ECO:0000313" key="2">
    <source>
        <dbReference type="EMBL" id="SMD27500.1"/>
    </source>
</evidence>
<sequence length="177" mass="19228">MDISRFDDDAPTAQSVGPERLTVLYRSLRKAFEDAKNEAGAGDFYYGEMDARRHASTTGRSERALLTLYWMISGYGHRAGRTLAALAVLVVVLFALLAQFGLPASTSAQEMIAKVPAAIAGQEQEIKVDVKPTPTMLPHKNSGGQQTACTRPSGSRWDRWCSATAAHHSPLRAHGRS</sequence>
<accession>A0A1W2FZZ8</accession>
<dbReference type="AlphaFoldDB" id="A0A1W2FZZ8"/>
<protein>
    <submittedName>
        <fullName evidence="2">Uncharacterized protein</fullName>
    </submittedName>
</protein>
<keyword evidence="1" id="KW-0812">Transmembrane</keyword>
<proteinExistence type="predicted"/>